<comment type="caution">
    <text evidence="3">The sequence shown here is derived from an EMBL/GenBank/DDBJ whole genome shotgun (WGS) entry which is preliminary data.</text>
</comment>
<dbReference type="SUPFAM" id="SSF63825">
    <property type="entry name" value="YWTD domain"/>
    <property type="match status" value="1"/>
</dbReference>
<name>A0A3S3PZ56_9SPHI</name>
<accession>A0A3S3PZ56</accession>
<dbReference type="InterPro" id="IPR013783">
    <property type="entry name" value="Ig-like_fold"/>
</dbReference>
<keyword evidence="4" id="KW-1185">Reference proteome</keyword>
<feature type="domain" description="Secretion system C-terminal sorting" evidence="2">
    <location>
        <begin position="444"/>
        <end position="510"/>
    </location>
</feature>
<gene>
    <name evidence="3" type="ORF">DPV69_11925</name>
</gene>
<dbReference type="Gene3D" id="2.60.40.10">
    <property type="entry name" value="Immunoglobulins"/>
    <property type="match status" value="1"/>
</dbReference>
<evidence type="ECO:0000259" key="2">
    <source>
        <dbReference type="Pfam" id="PF18962"/>
    </source>
</evidence>
<dbReference type="AlphaFoldDB" id="A0A3S3PZ56"/>
<dbReference type="RefSeq" id="WP_113647591.1">
    <property type="nucleotide sequence ID" value="NZ_QMHN01000003.1"/>
</dbReference>
<evidence type="ECO:0000313" key="4">
    <source>
        <dbReference type="Proteomes" id="UP000284120"/>
    </source>
</evidence>
<dbReference type="NCBIfam" id="TIGR04183">
    <property type="entry name" value="Por_Secre_tail"/>
    <property type="match status" value="1"/>
</dbReference>
<reference evidence="3 4" key="1">
    <citation type="submission" date="2018-06" db="EMBL/GenBank/DDBJ databases">
        <title>Pedobacter endophyticus sp. nov., an endophytic bacterium isolated from a leaf of Triticum aestivum.</title>
        <authorList>
            <person name="Zhang L."/>
        </authorList>
    </citation>
    <scope>NUCLEOTIDE SEQUENCE [LARGE SCALE GENOMIC DNA]</scope>
    <source>
        <strain evidence="3 4">CM134L-2</strain>
    </source>
</reference>
<protein>
    <submittedName>
        <fullName evidence="3">T9SS type A sorting domain-containing protein</fullName>
    </submittedName>
</protein>
<dbReference type="OrthoDB" id="751208at2"/>
<dbReference type="EMBL" id="SAYW01000003">
    <property type="protein sequence ID" value="RWU07682.1"/>
    <property type="molecule type" value="Genomic_DNA"/>
</dbReference>
<evidence type="ECO:0000313" key="3">
    <source>
        <dbReference type="EMBL" id="RWU07682.1"/>
    </source>
</evidence>
<evidence type="ECO:0000256" key="1">
    <source>
        <dbReference type="SAM" id="SignalP"/>
    </source>
</evidence>
<sequence>MRKLLLLFLSAGTFFAKAQVSLTADWSLLAPGSSQITANTGASVAYNPSTQHLLFPDRNNKVSILSPADGTTIKISGGTPKELKTDATWSSDGFKYNKIRVDADGVIYAINLITAAGNLSIYRWVNEDDQAPTRTQFSMAARMGDSFGIYGTGDNTRLYVSGSGSDKIYVYRVTGGVITQDRVITITTGWARSSISPISENELIIAGPSGTWVRKVATAAGGTTLLAGTVTISKQNSAFANAEYFVDGTKKYITVHGAVINASMQQIGMEFEVYNITDIANPSLVTKSTLMTPPVAQNGSAYADAAVLKNADQTFTFFHTVLANGLASYTSNTTLPVTLTSFNASLVKRQSTLTWQTASESKNKGFEVLRSNDNANFSPIGFVNSKAQNGNSSEELNYSFIDRTAKAGENYYKLKQVDLDGSEQPFDKVVSVKLGFDDNSVVAFPNPTTKYVTVNTGTTDYKAIKYELFDVSGKKVLSENAKATEQELSLGSLPASIYYLRISKNNELQKTVKLIKQ</sequence>
<feature type="signal peptide" evidence="1">
    <location>
        <begin position="1"/>
        <end position="18"/>
    </location>
</feature>
<dbReference type="Pfam" id="PF18962">
    <property type="entry name" value="Por_Secre_tail"/>
    <property type="match status" value="1"/>
</dbReference>
<proteinExistence type="predicted"/>
<dbReference type="Proteomes" id="UP000284120">
    <property type="component" value="Unassembled WGS sequence"/>
</dbReference>
<dbReference type="InterPro" id="IPR026444">
    <property type="entry name" value="Secre_tail"/>
</dbReference>
<feature type="chain" id="PRO_5018587397" evidence="1">
    <location>
        <begin position="19"/>
        <end position="517"/>
    </location>
</feature>
<organism evidence="3 4">
    <name type="scientific">Pedobacter chitinilyticus</name>
    <dbReference type="NCBI Taxonomy" id="2233776"/>
    <lineage>
        <taxon>Bacteria</taxon>
        <taxon>Pseudomonadati</taxon>
        <taxon>Bacteroidota</taxon>
        <taxon>Sphingobacteriia</taxon>
        <taxon>Sphingobacteriales</taxon>
        <taxon>Sphingobacteriaceae</taxon>
        <taxon>Pedobacter</taxon>
    </lineage>
</organism>
<keyword evidence="1" id="KW-0732">Signal</keyword>